<evidence type="ECO:0000313" key="1">
    <source>
        <dbReference type="EMBL" id="KAL0440243.1"/>
    </source>
</evidence>
<reference evidence="1" key="2">
    <citation type="journal article" date="2024" name="Plant">
        <title>Genomic evolution and insights into agronomic trait innovations of Sesamum species.</title>
        <authorList>
            <person name="Miao H."/>
            <person name="Wang L."/>
            <person name="Qu L."/>
            <person name="Liu H."/>
            <person name="Sun Y."/>
            <person name="Le M."/>
            <person name="Wang Q."/>
            <person name="Wei S."/>
            <person name="Zheng Y."/>
            <person name="Lin W."/>
            <person name="Duan Y."/>
            <person name="Cao H."/>
            <person name="Xiong S."/>
            <person name="Wang X."/>
            <person name="Wei L."/>
            <person name="Li C."/>
            <person name="Ma Q."/>
            <person name="Ju M."/>
            <person name="Zhao R."/>
            <person name="Li G."/>
            <person name="Mu C."/>
            <person name="Tian Q."/>
            <person name="Mei H."/>
            <person name="Zhang T."/>
            <person name="Gao T."/>
            <person name="Zhang H."/>
        </authorList>
    </citation>
    <scope>NUCLEOTIDE SEQUENCE</scope>
    <source>
        <strain evidence="1">KEN1</strain>
    </source>
</reference>
<name>A0AAW2WFM6_9LAMI</name>
<protein>
    <submittedName>
        <fullName evidence="1">Uncharacterized protein</fullName>
    </submittedName>
</protein>
<dbReference type="EMBL" id="JACGWN010000008">
    <property type="protein sequence ID" value="KAL0440243.1"/>
    <property type="molecule type" value="Genomic_DNA"/>
</dbReference>
<proteinExistence type="predicted"/>
<organism evidence="1">
    <name type="scientific">Sesamum latifolium</name>
    <dbReference type="NCBI Taxonomy" id="2727402"/>
    <lineage>
        <taxon>Eukaryota</taxon>
        <taxon>Viridiplantae</taxon>
        <taxon>Streptophyta</taxon>
        <taxon>Embryophyta</taxon>
        <taxon>Tracheophyta</taxon>
        <taxon>Spermatophyta</taxon>
        <taxon>Magnoliopsida</taxon>
        <taxon>eudicotyledons</taxon>
        <taxon>Gunneridae</taxon>
        <taxon>Pentapetalae</taxon>
        <taxon>asterids</taxon>
        <taxon>lamiids</taxon>
        <taxon>Lamiales</taxon>
        <taxon>Pedaliaceae</taxon>
        <taxon>Sesamum</taxon>
    </lineage>
</organism>
<comment type="caution">
    <text evidence="1">The sequence shown here is derived from an EMBL/GenBank/DDBJ whole genome shotgun (WGS) entry which is preliminary data.</text>
</comment>
<reference evidence="1" key="1">
    <citation type="submission" date="2020-06" db="EMBL/GenBank/DDBJ databases">
        <authorList>
            <person name="Li T."/>
            <person name="Hu X."/>
            <person name="Zhang T."/>
            <person name="Song X."/>
            <person name="Zhang H."/>
            <person name="Dai N."/>
            <person name="Sheng W."/>
            <person name="Hou X."/>
            <person name="Wei L."/>
        </authorList>
    </citation>
    <scope>NUCLEOTIDE SEQUENCE</scope>
    <source>
        <strain evidence="1">KEN1</strain>
        <tissue evidence="1">Leaf</tissue>
    </source>
</reference>
<accession>A0AAW2WFM6</accession>
<dbReference type="AlphaFoldDB" id="A0AAW2WFM6"/>
<gene>
    <name evidence="1" type="ORF">Slati_2507300</name>
</gene>
<sequence length="118" mass="13043">MGTDIQFHALDQGREMVDGRTVPVRTRSLNVHTTIHLVSMCHGSLLDGHQVTGSLDQGNWIALNSEKERSIGWTRKGARQLAGHQVAELQVARHQVTGFQVAGYQVASSRSLVPGRWF</sequence>